<organism evidence="1">
    <name type="scientific">Rhizophora mucronata</name>
    <name type="common">Asiatic mangrove</name>
    <dbReference type="NCBI Taxonomy" id="61149"/>
    <lineage>
        <taxon>Eukaryota</taxon>
        <taxon>Viridiplantae</taxon>
        <taxon>Streptophyta</taxon>
        <taxon>Embryophyta</taxon>
        <taxon>Tracheophyta</taxon>
        <taxon>Spermatophyta</taxon>
        <taxon>Magnoliopsida</taxon>
        <taxon>eudicotyledons</taxon>
        <taxon>Gunneridae</taxon>
        <taxon>Pentapetalae</taxon>
        <taxon>rosids</taxon>
        <taxon>fabids</taxon>
        <taxon>Malpighiales</taxon>
        <taxon>Rhizophoraceae</taxon>
        <taxon>Rhizophora</taxon>
    </lineage>
</organism>
<reference evidence="1" key="1">
    <citation type="submission" date="2018-02" db="EMBL/GenBank/DDBJ databases">
        <title>Rhizophora mucronata_Transcriptome.</title>
        <authorList>
            <person name="Meera S.P."/>
            <person name="Sreeshan A."/>
            <person name="Augustine A."/>
        </authorList>
    </citation>
    <scope>NUCLEOTIDE SEQUENCE</scope>
    <source>
        <tissue evidence="1">Leaf</tissue>
    </source>
</reference>
<name>A0A2P2MIE2_RHIMU</name>
<dbReference type="EMBL" id="GGEC01049526">
    <property type="protein sequence ID" value="MBX30010.1"/>
    <property type="molecule type" value="Transcribed_RNA"/>
</dbReference>
<protein>
    <submittedName>
        <fullName evidence="1">ABC transporter B family member 9-like</fullName>
    </submittedName>
</protein>
<accession>A0A2P2MIE2</accession>
<dbReference type="AlphaFoldDB" id="A0A2P2MIE2"/>
<sequence length="37" mass="4170">MCVPAMEPNELVSSVKDDCHDRLIHAIADGRQRPNNH</sequence>
<evidence type="ECO:0000313" key="1">
    <source>
        <dbReference type="EMBL" id="MBX30010.1"/>
    </source>
</evidence>
<proteinExistence type="predicted"/>